<evidence type="ECO:0000313" key="1">
    <source>
        <dbReference type="EMBL" id="WBA15337.1"/>
    </source>
</evidence>
<proteinExistence type="predicted"/>
<dbReference type="Pfam" id="PF11012">
    <property type="entry name" value="DUF2850"/>
    <property type="match status" value="1"/>
</dbReference>
<protein>
    <submittedName>
        <fullName evidence="1">DUF2850 domain-containing protein</fullName>
    </submittedName>
</protein>
<dbReference type="RefSeq" id="WP_269598123.1">
    <property type="nucleotide sequence ID" value="NZ_CP114584.1"/>
</dbReference>
<dbReference type="InterPro" id="IPR021271">
    <property type="entry name" value="DUF2850"/>
</dbReference>
<name>A0ABY7LGM8_9GAMM</name>
<sequence>MTKQIFLLVFIILAGGASFLVATRPEFFAPDMTKKDLYGEWVELDVAPYAADRFEVRSDGIYTNGSRATTAYTFDGDELSYTIGTQEYLYRVENKSTLERLSPAHYTSMFGKAN</sequence>
<accession>A0ABY7LGM8</accession>
<evidence type="ECO:0000313" key="2">
    <source>
        <dbReference type="Proteomes" id="UP001164676"/>
    </source>
</evidence>
<keyword evidence="2" id="KW-1185">Reference proteome</keyword>
<reference evidence="1" key="1">
    <citation type="submission" date="2022-09" db="EMBL/GenBank/DDBJ databases">
        <authorList>
            <person name="Li Z.-J."/>
        </authorList>
    </citation>
    <scope>NUCLEOTIDE SEQUENCE</scope>
    <source>
        <strain evidence="1">TGB10</strain>
    </source>
</reference>
<organism evidence="1 2">
    <name type="scientific">Salinivibrio proteolyticus</name>
    <dbReference type="NCBI Taxonomy" id="334715"/>
    <lineage>
        <taxon>Bacteria</taxon>
        <taxon>Pseudomonadati</taxon>
        <taxon>Pseudomonadota</taxon>
        <taxon>Gammaproteobacteria</taxon>
        <taxon>Vibrionales</taxon>
        <taxon>Vibrionaceae</taxon>
        <taxon>Salinivibrio</taxon>
    </lineage>
</organism>
<dbReference type="EMBL" id="CP114584">
    <property type="protein sequence ID" value="WBA15337.1"/>
    <property type="molecule type" value="Genomic_DNA"/>
</dbReference>
<dbReference type="Proteomes" id="UP001164676">
    <property type="component" value="Chromosome"/>
</dbReference>
<gene>
    <name evidence="1" type="ORF">N7E60_03255</name>
</gene>